<dbReference type="EMBL" id="JAKEKT020000040">
    <property type="protein sequence ID" value="KAL1641369.1"/>
    <property type="molecule type" value="Genomic_DNA"/>
</dbReference>
<evidence type="ECO:0000313" key="2">
    <source>
        <dbReference type="Proteomes" id="UP001521184"/>
    </source>
</evidence>
<protein>
    <submittedName>
        <fullName evidence="1">Uncharacterized protein</fullName>
    </submittedName>
</protein>
<name>A0ABR3TNW2_9PEZI</name>
<proteinExistence type="predicted"/>
<dbReference type="Proteomes" id="UP001521184">
    <property type="component" value="Unassembled WGS sequence"/>
</dbReference>
<evidence type="ECO:0000313" key="1">
    <source>
        <dbReference type="EMBL" id="KAL1641369.1"/>
    </source>
</evidence>
<organism evidence="1 2">
    <name type="scientific">Diplodia intermedia</name>
    <dbReference type="NCBI Taxonomy" id="856260"/>
    <lineage>
        <taxon>Eukaryota</taxon>
        <taxon>Fungi</taxon>
        <taxon>Dikarya</taxon>
        <taxon>Ascomycota</taxon>
        <taxon>Pezizomycotina</taxon>
        <taxon>Dothideomycetes</taxon>
        <taxon>Dothideomycetes incertae sedis</taxon>
        <taxon>Botryosphaeriales</taxon>
        <taxon>Botryosphaeriaceae</taxon>
        <taxon>Diplodia</taxon>
    </lineage>
</organism>
<keyword evidence="2" id="KW-1185">Reference proteome</keyword>
<sequence length="123" mass="13970">MDIEDPPNVPELASTRSIATNALCSQIAEFSEPDPLRDLVYTLLNLTTSPDADGQVSYTITAVAPALLGVTTDFGRFYEVRRYSPVRRHNPLTVLTRMRLDDKGDVLVWENWKWVDFADWVIK</sequence>
<accession>A0ABR3TNW2</accession>
<comment type="caution">
    <text evidence="1">The sequence shown here is derived from an EMBL/GenBank/DDBJ whole genome shotgun (WGS) entry which is preliminary data.</text>
</comment>
<gene>
    <name evidence="1" type="ORF">SLS58_006068</name>
</gene>
<reference evidence="1 2" key="1">
    <citation type="journal article" date="2023" name="Plant Dis.">
        <title>First Report of Diplodia intermedia Causing Canker and Dieback Diseases on Apple Trees in Canada.</title>
        <authorList>
            <person name="Ellouze W."/>
            <person name="Ilyukhin E."/>
            <person name="Sulman M."/>
            <person name="Ali S."/>
        </authorList>
    </citation>
    <scope>NUCLEOTIDE SEQUENCE [LARGE SCALE GENOMIC DNA]</scope>
    <source>
        <strain evidence="1 2">M45-28</strain>
    </source>
</reference>